<dbReference type="EMBL" id="KT696546">
    <property type="protein sequence ID" value="ANC96352.1"/>
    <property type="molecule type" value="Genomic_DNA"/>
</dbReference>
<dbReference type="AlphaFoldDB" id="A0A1S5R327"/>
<keyword evidence="1" id="KW-0812">Transmembrane</keyword>
<proteinExistence type="predicted"/>
<protein>
    <submittedName>
        <fullName evidence="2">ATP synthase F0 subunit 8</fullName>
    </submittedName>
</protein>
<keyword evidence="1" id="KW-1133">Transmembrane helix</keyword>
<keyword evidence="1" id="KW-0472">Membrane</keyword>
<feature type="transmembrane region" description="Helical" evidence="1">
    <location>
        <begin position="6"/>
        <end position="27"/>
    </location>
</feature>
<accession>A0A1S5R327</accession>
<sequence>MPQLSPHNMLLLSTTMMSCLTLIIFYLHSQPLKGWVILTLTKPNVGDNKQMLLGNVTSETSLNNNMLQTTVTWYFYGGSKMHSS</sequence>
<name>A0A1S5R327_9EUPU</name>
<evidence type="ECO:0000313" key="2">
    <source>
        <dbReference type="EMBL" id="ANC96352.1"/>
    </source>
</evidence>
<evidence type="ECO:0000256" key="1">
    <source>
        <dbReference type="SAM" id="Phobius"/>
    </source>
</evidence>
<gene>
    <name evidence="2" type="primary">ATP8</name>
</gene>
<reference evidence="2" key="1">
    <citation type="journal article" date="2016" name="BMC Evol. Biol.">
        <title>Positive selection on panpulmonate mitogenomes provide new clues on adaptations to terrestrial life.</title>
        <authorList>
            <person name="Romero P.E."/>
            <person name="Weigand A.M."/>
            <person name="Pfenninger M."/>
        </authorList>
    </citation>
    <scope>NUCLEOTIDE SEQUENCE</scope>
</reference>
<organism evidence="2">
    <name type="scientific">Helicella itala</name>
    <dbReference type="NCBI Taxonomy" id="76043"/>
    <lineage>
        <taxon>Eukaryota</taxon>
        <taxon>Metazoa</taxon>
        <taxon>Spiralia</taxon>
        <taxon>Lophotrochozoa</taxon>
        <taxon>Mollusca</taxon>
        <taxon>Gastropoda</taxon>
        <taxon>Heterobranchia</taxon>
        <taxon>Euthyneura</taxon>
        <taxon>Panpulmonata</taxon>
        <taxon>Eupulmonata</taxon>
        <taxon>Stylommatophora</taxon>
        <taxon>Helicina</taxon>
        <taxon>Helicoidea</taxon>
        <taxon>Geomitridae</taxon>
        <taxon>Helicella</taxon>
    </lineage>
</organism>
<keyword evidence="2" id="KW-0496">Mitochondrion</keyword>
<geneLocation type="mitochondrion" evidence="2"/>